<reference evidence="2" key="2">
    <citation type="submission" date="2008-04" db="EMBL/GenBank/DDBJ databases">
        <title>Draft genome sequence of Providencia stuartii(ATCC 25827).</title>
        <authorList>
            <person name="Sudarsanam P."/>
            <person name="Ley R."/>
            <person name="Guruge J."/>
            <person name="Turnbaugh P.J."/>
            <person name="Mahowald M."/>
            <person name="Liep D."/>
            <person name="Gordon J."/>
        </authorList>
    </citation>
    <scope>NUCLEOTIDE SEQUENCE [LARGE SCALE GENOMIC DNA]</scope>
    <source>
        <strain evidence="2">ATCC 25827</strain>
    </source>
</reference>
<protein>
    <recommendedName>
        <fullName evidence="3">Competence protein A</fullName>
    </recommendedName>
</protein>
<sequence>MIRKLSMYSQKWNIGIDLCQASIQLVATKQNRKRRYLCECWQHNIPNEITSQSEHDRYEMLLKILIQWRRKLPKNCQVSMAFSALRTLKQQVTLPEQVTLKQPELGWYLQSCAEKLFPLSSEDLVIDYRVIDNRAYLNGVRKSEIVFWQNLLHDSGFLLTAIDVAPCVLRYIARYAGLPDESWLIHYRQGEWLWTGPVSQPATYNQIQENDITTLPQIIALLNENNGPLKLPLYYIGDHHKSQAVHSWSLLQAFHNHTVRLPHQLGDFVVATGLALRDKDRDHVSS</sequence>
<evidence type="ECO:0008006" key="3">
    <source>
        <dbReference type="Google" id="ProtNLM"/>
    </source>
</evidence>
<dbReference type="EMBL" id="ABJD02000105">
    <property type="protein sequence ID" value="EDU57823.1"/>
    <property type="molecule type" value="Genomic_DNA"/>
</dbReference>
<evidence type="ECO:0000313" key="2">
    <source>
        <dbReference type="Proteomes" id="UP000004506"/>
    </source>
</evidence>
<dbReference type="Gene3D" id="3.30.420.40">
    <property type="match status" value="1"/>
</dbReference>
<comment type="caution">
    <text evidence="1">The sequence shown here is derived from an EMBL/GenBank/DDBJ whole genome shotgun (WGS) entry which is preliminary data.</text>
</comment>
<reference evidence="1 2" key="3">
    <citation type="submission" date="2008-05" db="EMBL/GenBank/DDBJ databases">
        <authorList>
            <person name="Fulton L."/>
            <person name="Clifton S."/>
            <person name="Fulton B."/>
            <person name="Xu J."/>
            <person name="Minx P."/>
            <person name="Pepin K.H."/>
            <person name="Johnson M."/>
            <person name="Thiruvilangam P."/>
            <person name="Bhonagiri V."/>
            <person name="Nash W.E."/>
            <person name="Mardis E.R."/>
            <person name="Wilson R.K."/>
        </authorList>
    </citation>
    <scope>NUCLEOTIDE SEQUENCE [LARGE SCALE GENOMIC DNA]</scope>
    <source>
        <strain evidence="1 2">ATCC 25827</strain>
    </source>
</reference>
<dbReference type="Gene3D" id="3.30.1490.300">
    <property type="match status" value="1"/>
</dbReference>
<reference evidence="2" key="1">
    <citation type="submission" date="2008-04" db="EMBL/GenBank/DDBJ databases">
        <title>Draft genome sequence of Providencia stuartii (ATCC 25827).</title>
        <authorList>
            <person name="Sudarsanam P."/>
            <person name="Ley R."/>
            <person name="Guruge J."/>
            <person name="Turnbaugh P.J."/>
            <person name="Mahowald M."/>
            <person name="Liep D."/>
            <person name="Gordon J."/>
        </authorList>
    </citation>
    <scope>NUCLEOTIDE SEQUENCE [LARGE SCALE GENOMIC DNA]</scope>
    <source>
        <strain evidence="2">ATCC 25827</strain>
    </source>
</reference>
<accession>A0AA86YF94</accession>
<name>A0AA86YF94_PROST</name>
<organism evidence="1 2">
    <name type="scientific">Providencia stuartii ATCC 25827</name>
    <dbReference type="NCBI Taxonomy" id="471874"/>
    <lineage>
        <taxon>Bacteria</taxon>
        <taxon>Pseudomonadati</taxon>
        <taxon>Pseudomonadota</taxon>
        <taxon>Gammaproteobacteria</taxon>
        <taxon>Enterobacterales</taxon>
        <taxon>Morganellaceae</taxon>
        <taxon>Providencia</taxon>
    </lineage>
</organism>
<dbReference type="InterPro" id="IPR005883">
    <property type="entry name" value="PilM"/>
</dbReference>
<gene>
    <name evidence="1" type="ORF">PROSTU_04273</name>
</gene>
<dbReference type="Pfam" id="PF11104">
    <property type="entry name" value="PilM_2"/>
    <property type="match status" value="1"/>
</dbReference>
<proteinExistence type="predicted"/>
<dbReference type="AlphaFoldDB" id="A0AA86YF94"/>
<evidence type="ECO:0000313" key="1">
    <source>
        <dbReference type="EMBL" id="EDU57823.1"/>
    </source>
</evidence>
<dbReference type="Proteomes" id="UP000004506">
    <property type="component" value="Unassembled WGS sequence"/>
</dbReference>